<dbReference type="RefSeq" id="XP_030750266.1">
    <property type="nucleotide sequence ID" value="XM_030894406.1"/>
</dbReference>
<protein>
    <submittedName>
        <fullName evidence="3">Uncharacterized protein LOC115878051</fullName>
    </submittedName>
</protein>
<keyword evidence="2" id="KW-1185">Reference proteome</keyword>
<dbReference type="GeneID" id="115878051"/>
<evidence type="ECO:0000259" key="1">
    <source>
        <dbReference type="Pfam" id="PF21738"/>
    </source>
</evidence>
<dbReference type="InParanoid" id="A0A6J2XGL2"/>
<organism evidence="2 3">
    <name type="scientific">Sitophilus oryzae</name>
    <name type="common">Rice weevil</name>
    <name type="synonym">Curculio oryzae</name>
    <dbReference type="NCBI Taxonomy" id="7048"/>
    <lineage>
        <taxon>Eukaryota</taxon>
        <taxon>Metazoa</taxon>
        <taxon>Ecdysozoa</taxon>
        <taxon>Arthropoda</taxon>
        <taxon>Hexapoda</taxon>
        <taxon>Insecta</taxon>
        <taxon>Pterygota</taxon>
        <taxon>Neoptera</taxon>
        <taxon>Endopterygota</taxon>
        <taxon>Coleoptera</taxon>
        <taxon>Polyphaga</taxon>
        <taxon>Cucujiformia</taxon>
        <taxon>Curculionidae</taxon>
        <taxon>Dryophthorinae</taxon>
        <taxon>Sitophilus</taxon>
    </lineage>
</organism>
<dbReference type="Proteomes" id="UP000504635">
    <property type="component" value="Unplaced"/>
</dbReference>
<evidence type="ECO:0000313" key="3">
    <source>
        <dbReference type="RefSeq" id="XP_030750266.1"/>
    </source>
</evidence>
<sequence length="412" mass="48311">MDKRLAKELIKFRQPSKKKKLHTYQPYISSKFDYNDEIRIPIQELDAYTLPSESLLYIEGKLTNTEGNYTKRLRFTNNGIAFLFREIRYELNGITIDTLRNVGLASTLKSYLSSNTNESLKLQNAGWFPHRKEEDRILVDDNGKFSVSIPLKLLMGFFEDYRKIIINMKQELVLIRSNNDLDGVFFKDDVTTPSTTVETPKVTFDKIYWKVPHISVDIPQQLALTRILESNKDILIGFRSWELVEYSSLTETTRHTWPVKTTSKLEAPRHVIIAFQENRKGDVKKDMSQFDNVDLTNIRIFLNSERYPYHDLYLNFKENKYSSLYEMFANFRYSYYGTSNEPIFNPEKFKEISPIAYIDCSHQKETLQTGSVVMRIEFETNSAIKKDTSAYCLILHDKLFSYNPLTKIVKQL</sequence>
<feature type="domain" description="Double jelly roll-like" evidence="1">
    <location>
        <begin position="75"/>
        <end position="399"/>
    </location>
</feature>
<dbReference type="OrthoDB" id="7691951at2759"/>
<reference evidence="3" key="1">
    <citation type="submission" date="2025-08" db="UniProtKB">
        <authorList>
            <consortium name="RefSeq"/>
        </authorList>
    </citation>
    <scope>IDENTIFICATION</scope>
    <source>
        <tissue evidence="3">Gonads</tissue>
    </source>
</reference>
<dbReference type="PANTHER" id="PTHR36159:SF1">
    <property type="entry name" value="RETROVIRUS-RELATED POL POLYPROTEIN FROM TRANSPOSON 412-LIKE PROTEIN"/>
    <property type="match status" value="1"/>
</dbReference>
<dbReference type="InterPro" id="IPR049512">
    <property type="entry name" value="DJR-like_dom"/>
</dbReference>
<dbReference type="PANTHER" id="PTHR36159">
    <property type="entry name" value="PROTEIN CBG23766"/>
    <property type="match status" value="1"/>
</dbReference>
<evidence type="ECO:0000313" key="2">
    <source>
        <dbReference type="Proteomes" id="UP000504635"/>
    </source>
</evidence>
<dbReference type="Pfam" id="PF21738">
    <property type="entry name" value="DJR-like_dom"/>
    <property type="match status" value="1"/>
</dbReference>
<dbReference type="AlphaFoldDB" id="A0A6J2XGL2"/>
<proteinExistence type="predicted"/>
<name>A0A6J2XGL2_SITOR</name>
<gene>
    <name evidence="3" type="primary">LOC115878051</name>
</gene>
<accession>A0A6J2XGL2</accession>
<dbReference type="KEGG" id="soy:115878051"/>